<feature type="region of interest" description="Disordered" evidence="1">
    <location>
        <begin position="101"/>
        <end position="122"/>
    </location>
</feature>
<feature type="signal peptide" evidence="2">
    <location>
        <begin position="1"/>
        <end position="24"/>
    </location>
</feature>
<dbReference type="Pfam" id="PF04402">
    <property type="entry name" value="SIMPL"/>
    <property type="match status" value="1"/>
</dbReference>
<evidence type="ECO:0000256" key="2">
    <source>
        <dbReference type="SAM" id="SignalP"/>
    </source>
</evidence>
<sequence length="253" mass="26374">MKRLIFAASLCALPLALGALPAQAQSVQTSPVVAPGATVLTIEAQGRSTRVPDLAVFTAGVTSEGKTASEALAANARAMNATMAALKASGIAPRDMQTSSLSVSPVYGQPRRLPDGSTQDDPVITGYRATNQVEVKQRDIARYGAVIDTLVKAGANEVSGPSFQLDKPDAAMDEARLDAVAKARARADLYARATGLKVVRVLTISESGGYNPRPQVLYARAEKMMAMAAPSPVAAGELDLTMSVSMTFELAPQ</sequence>
<protein>
    <submittedName>
        <fullName evidence="3">SIMPL domain-containing protein</fullName>
    </submittedName>
</protein>
<feature type="chain" id="PRO_5045198886" evidence="2">
    <location>
        <begin position="25"/>
        <end position="253"/>
    </location>
</feature>
<name>A0ABQ6P5F5_9SPHN</name>
<organism evidence="3 4">
    <name type="scientific">Novosphingobium pituita</name>
    <dbReference type="NCBI Taxonomy" id="3056842"/>
    <lineage>
        <taxon>Bacteria</taxon>
        <taxon>Pseudomonadati</taxon>
        <taxon>Pseudomonadota</taxon>
        <taxon>Alphaproteobacteria</taxon>
        <taxon>Sphingomonadales</taxon>
        <taxon>Sphingomonadaceae</taxon>
        <taxon>Novosphingobium</taxon>
    </lineage>
</organism>
<dbReference type="PANTHER" id="PTHR34387:SF1">
    <property type="entry name" value="PERIPLASMIC IMMUNOGENIC PROTEIN"/>
    <property type="match status" value="1"/>
</dbReference>
<dbReference type="InterPro" id="IPR052022">
    <property type="entry name" value="26kDa_periplasmic_antigen"/>
</dbReference>
<gene>
    <name evidence="3" type="ORF">NUTIK01_12660</name>
</gene>
<evidence type="ECO:0000313" key="4">
    <source>
        <dbReference type="Proteomes" id="UP001187221"/>
    </source>
</evidence>
<dbReference type="Gene3D" id="3.30.110.170">
    <property type="entry name" value="Protein of unknown function (DUF541), domain 1"/>
    <property type="match status" value="1"/>
</dbReference>
<evidence type="ECO:0000256" key="1">
    <source>
        <dbReference type="SAM" id="MobiDB-lite"/>
    </source>
</evidence>
<comment type="caution">
    <text evidence="3">The sequence shown here is derived from an EMBL/GenBank/DDBJ whole genome shotgun (WGS) entry which is preliminary data.</text>
</comment>
<dbReference type="EMBL" id="BTFW01000001">
    <property type="protein sequence ID" value="GMM60489.1"/>
    <property type="molecule type" value="Genomic_DNA"/>
</dbReference>
<keyword evidence="4" id="KW-1185">Reference proteome</keyword>
<keyword evidence="2" id="KW-0732">Signal</keyword>
<dbReference type="Gene3D" id="3.30.70.2970">
    <property type="entry name" value="Protein of unknown function (DUF541), domain 2"/>
    <property type="match status" value="1"/>
</dbReference>
<accession>A0ABQ6P5F5</accession>
<evidence type="ECO:0000313" key="3">
    <source>
        <dbReference type="EMBL" id="GMM60489.1"/>
    </source>
</evidence>
<dbReference type="RefSeq" id="WP_317974282.1">
    <property type="nucleotide sequence ID" value="NZ_BTFW01000001.1"/>
</dbReference>
<dbReference type="Proteomes" id="UP001187221">
    <property type="component" value="Unassembled WGS sequence"/>
</dbReference>
<reference evidence="3 4" key="1">
    <citation type="submission" date="2023-06" db="EMBL/GenBank/DDBJ databases">
        <title>Draft genome sequence of Novosphingobium sp. strain IK01.</title>
        <authorList>
            <person name="Hatamoto M."/>
            <person name="Ikarashi T."/>
            <person name="Yamaguchi T."/>
        </authorList>
    </citation>
    <scope>NUCLEOTIDE SEQUENCE [LARGE SCALE GENOMIC DNA]</scope>
    <source>
        <strain evidence="3 4">IK01</strain>
    </source>
</reference>
<proteinExistence type="predicted"/>
<dbReference type="PANTHER" id="PTHR34387">
    <property type="entry name" value="SLR1258 PROTEIN"/>
    <property type="match status" value="1"/>
</dbReference>
<dbReference type="InterPro" id="IPR007497">
    <property type="entry name" value="SIMPL/DUF541"/>
</dbReference>